<gene>
    <name evidence="2" type="ORF">NAEGRDRAFT_31151</name>
</gene>
<dbReference type="Proteomes" id="UP000006671">
    <property type="component" value="Unassembled WGS sequence"/>
</dbReference>
<reference evidence="2 3" key="1">
    <citation type="journal article" date="2010" name="Cell">
        <title>The genome of Naegleria gruberi illuminates early eukaryotic versatility.</title>
        <authorList>
            <person name="Fritz-Laylin L.K."/>
            <person name="Prochnik S.E."/>
            <person name="Ginger M.L."/>
            <person name="Dacks J.B."/>
            <person name="Carpenter M.L."/>
            <person name="Field M.C."/>
            <person name="Kuo A."/>
            <person name="Paredez A."/>
            <person name="Chapman J."/>
            <person name="Pham J."/>
            <person name="Shu S."/>
            <person name="Neupane R."/>
            <person name="Cipriano M."/>
            <person name="Mancuso J."/>
            <person name="Tu H."/>
            <person name="Salamov A."/>
            <person name="Lindquist E."/>
            <person name="Shapiro H."/>
            <person name="Lucas S."/>
            <person name="Grigoriev I.V."/>
            <person name="Cande W.Z."/>
            <person name="Fulton C."/>
            <person name="Rokhsar D.S."/>
            <person name="Dawson S.C."/>
        </authorList>
    </citation>
    <scope>NUCLEOTIDE SEQUENCE [LARGE SCALE GENOMIC DNA]</scope>
    <source>
        <strain evidence="2 3">NEG-M</strain>
    </source>
</reference>
<dbReference type="InParanoid" id="D2V5D5"/>
<accession>D2V5D5</accession>
<dbReference type="OrthoDB" id="206452at2759"/>
<evidence type="ECO:0000259" key="1">
    <source>
        <dbReference type="Pfam" id="PF08719"/>
    </source>
</evidence>
<dbReference type="VEuPathDB" id="AmoebaDB:NAEGRDRAFT_31151"/>
<dbReference type="Gene3D" id="1.10.357.40">
    <property type="entry name" value="YbiA-like"/>
    <property type="match status" value="1"/>
</dbReference>
<dbReference type="Pfam" id="PF08719">
    <property type="entry name" value="NADAR"/>
    <property type="match status" value="1"/>
</dbReference>
<dbReference type="STRING" id="5762.D2V5D5"/>
<dbReference type="EMBL" id="GG738852">
    <property type="protein sequence ID" value="EFC47933.1"/>
    <property type="molecule type" value="Genomic_DNA"/>
</dbReference>
<dbReference type="SUPFAM" id="SSF143990">
    <property type="entry name" value="YbiA-like"/>
    <property type="match status" value="1"/>
</dbReference>
<dbReference type="InterPro" id="IPR012816">
    <property type="entry name" value="NADAR"/>
</dbReference>
<dbReference type="AlphaFoldDB" id="D2V5D5"/>
<sequence>MSSSSATSSSSTSSEKQYLCDATKYSKFFFFWNEETCFSQWVKAPMKVNDQTFSNCEQFMMYQKALLFNDQEIAKRILQSTNPKNTKALGRKVSNFNEKIWEDNKVRIVYEGNYAKFAQNDDLRKDLLSRPDVEYVEASPYDKIWGIGLEEKDPRAKQRNEWQGQNLLGRIITQVRDDLMMAEMNN</sequence>
<dbReference type="NCBIfam" id="TIGR02464">
    <property type="entry name" value="ribofla_fusion"/>
    <property type="match status" value="1"/>
</dbReference>
<evidence type="ECO:0000313" key="3">
    <source>
        <dbReference type="Proteomes" id="UP000006671"/>
    </source>
</evidence>
<dbReference type="CDD" id="cd15457">
    <property type="entry name" value="NADAR"/>
    <property type="match status" value="1"/>
</dbReference>
<dbReference type="eggNOG" id="ENOG502S4FY">
    <property type="taxonomic scope" value="Eukaryota"/>
</dbReference>
<dbReference type="KEGG" id="ngr:NAEGRDRAFT_31151"/>
<keyword evidence="3" id="KW-1185">Reference proteome</keyword>
<organism evidence="3">
    <name type="scientific">Naegleria gruberi</name>
    <name type="common">Amoeba</name>
    <dbReference type="NCBI Taxonomy" id="5762"/>
    <lineage>
        <taxon>Eukaryota</taxon>
        <taxon>Discoba</taxon>
        <taxon>Heterolobosea</taxon>
        <taxon>Tetramitia</taxon>
        <taxon>Eutetramitia</taxon>
        <taxon>Vahlkampfiidae</taxon>
        <taxon>Naegleria</taxon>
    </lineage>
</organism>
<dbReference type="GeneID" id="8861494"/>
<dbReference type="InterPro" id="IPR037238">
    <property type="entry name" value="YbiA-like_sf"/>
</dbReference>
<dbReference type="OMA" id="AEHWMMF"/>
<feature type="domain" description="NADAR" evidence="1">
    <location>
        <begin position="30"/>
        <end position="179"/>
    </location>
</feature>
<name>D2V5D5_NAEGR</name>
<proteinExistence type="predicted"/>
<evidence type="ECO:0000313" key="2">
    <source>
        <dbReference type="EMBL" id="EFC47933.1"/>
    </source>
</evidence>
<dbReference type="RefSeq" id="XP_002680677.1">
    <property type="nucleotide sequence ID" value="XM_002680631.1"/>
</dbReference>
<protein>
    <recommendedName>
        <fullName evidence="1">NADAR domain-containing protein</fullName>
    </recommendedName>
</protein>